<evidence type="ECO:0000256" key="2">
    <source>
        <dbReference type="ARBA" id="ARBA00005709"/>
    </source>
</evidence>
<dbReference type="Gene3D" id="1.20.1330.10">
    <property type="entry name" value="f41 fragment of flagellin, N-terminal domain"/>
    <property type="match status" value="1"/>
</dbReference>
<proteinExistence type="inferred from homology"/>
<dbReference type="InterPro" id="IPR046358">
    <property type="entry name" value="Flagellin_C"/>
</dbReference>
<dbReference type="InterPro" id="IPR001492">
    <property type="entry name" value="Flagellin"/>
</dbReference>
<evidence type="ECO:0000256" key="1">
    <source>
        <dbReference type="ARBA" id="ARBA00004365"/>
    </source>
</evidence>
<dbReference type="EMBL" id="CP039704">
    <property type="protein sequence ID" value="QCI80117.1"/>
    <property type="molecule type" value="Genomic_DNA"/>
</dbReference>
<dbReference type="Pfam" id="PF00700">
    <property type="entry name" value="Flagellin_C"/>
    <property type="match status" value="1"/>
</dbReference>
<name>A0A4D7CA63_9SPHN</name>
<evidence type="ECO:0000259" key="5">
    <source>
        <dbReference type="Pfam" id="PF00700"/>
    </source>
</evidence>
<dbReference type="PANTHER" id="PTHR42792">
    <property type="entry name" value="FLAGELLIN"/>
    <property type="match status" value="1"/>
</dbReference>
<dbReference type="GO" id="GO:0005198">
    <property type="term" value="F:structural molecule activity"/>
    <property type="evidence" value="ECO:0007669"/>
    <property type="project" value="InterPro"/>
</dbReference>
<gene>
    <name evidence="6" type="ORF">E6W36_13175</name>
</gene>
<evidence type="ECO:0000313" key="7">
    <source>
        <dbReference type="Proteomes" id="UP000298714"/>
    </source>
</evidence>
<evidence type="ECO:0000313" key="6">
    <source>
        <dbReference type="EMBL" id="QCI80117.1"/>
    </source>
</evidence>
<dbReference type="PANTHER" id="PTHR42792:SF1">
    <property type="entry name" value="FLAGELLAR HOOK-ASSOCIATED PROTEIN 3"/>
    <property type="match status" value="1"/>
</dbReference>
<keyword evidence="7" id="KW-1185">Reference proteome</keyword>
<evidence type="ECO:0000256" key="4">
    <source>
        <dbReference type="SAM" id="MobiDB-lite"/>
    </source>
</evidence>
<dbReference type="AlphaFoldDB" id="A0A4D7CA63"/>
<evidence type="ECO:0000256" key="3">
    <source>
        <dbReference type="ARBA" id="ARBA00023143"/>
    </source>
</evidence>
<feature type="domain" description="Flagellin C-terminal" evidence="5">
    <location>
        <begin position="47"/>
        <end position="128"/>
    </location>
</feature>
<dbReference type="KEGG" id="hgn:E6W36_13175"/>
<dbReference type="GO" id="GO:0009288">
    <property type="term" value="C:bacterial-type flagellum"/>
    <property type="evidence" value="ECO:0007669"/>
    <property type="project" value="UniProtKB-SubCell"/>
</dbReference>
<reference evidence="7" key="1">
    <citation type="submission" date="2019-04" db="EMBL/GenBank/DDBJ databases">
        <title>Complete genome sequence of Sphingomonas sp. W1-2-3.</title>
        <authorList>
            <person name="Im W.T."/>
        </authorList>
    </citation>
    <scope>NUCLEOTIDE SEQUENCE [LARGE SCALE GENOMIC DNA]</scope>
    <source>
        <strain evidence="7">W1-2-3</strain>
    </source>
</reference>
<accession>A0A4D7CA63</accession>
<sequence length="129" mass="14196">MRRGRRRCRRAADRLDPRSGCFNAGPDGSIGGPLSPTQRTQLESSLSALDAAIAQVQSRQVANGLKQQQVDQVTDQLQSRSDFLETFVADIEDVNIAEAITRLQNDQTALEASYRAFSSIADLSLVRFI</sequence>
<organism evidence="6 7">
    <name type="scientific">Hankyongella ginsenosidimutans</name>
    <dbReference type="NCBI Taxonomy" id="1763828"/>
    <lineage>
        <taxon>Bacteria</taxon>
        <taxon>Pseudomonadati</taxon>
        <taxon>Pseudomonadota</taxon>
        <taxon>Alphaproteobacteria</taxon>
        <taxon>Sphingomonadales</taxon>
        <taxon>Sphingomonadaceae</taxon>
        <taxon>Hankyongella</taxon>
    </lineage>
</organism>
<dbReference type="SUPFAM" id="SSF64518">
    <property type="entry name" value="Phase 1 flagellin"/>
    <property type="match status" value="1"/>
</dbReference>
<comment type="similarity">
    <text evidence="2">Belongs to the bacterial flagellin family.</text>
</comment>
<dbReference type="Proteomes" id="UP000298714">
    <property type="component" value="Chromosome"/>
</dbReference>
<protein>
    <recommendedName>
        <fullName evidence="5">Flagellin C-terminal domain-containing protein</fullName>
    </recommendedName>
</protein>
<keyword evidence="3" id="KW-0975">Bacterial flagellum</keyword>
<comment type="subcellular location">
    <subcellularLocation>
        <location evidence="1">Bacterial flagellum</location>
    </subcellularLocation>
</comment>
<feature type="region of interest" description="Disordered" evidence="4">
    <location>
        <begin position="1"/>
        <end position="38"/>
    </location>
</feature>